<sequence length="671" mass="70716">MSDNTSGEPRPGLAGDAQVVRALFEDLPELLVGVEGDDRLIVAANSAWRRAARRHRVLGLPLGDAFPGLEHPRLREVYAAVGRTGTPQTVTDCPLRLDAGTGTDDLYVDLLVSPRRAADGRVTGLTLRGVDVTERAHRRHRLRGAEAPHPAGPAEPDGDARALLRSVQGTLLPDHLPCLPDVRLGARYLLAAQQEAAGGDWFDAVPLPGGQLALVVGDVVGHGAAAGAVMGQVRAVLRRNLLDGRSALDCLDTADRLARDVPGAAATTVAVAVLNRTTGRLQCTSAGHPAPLVVGPDGSCRYLPQHGSSPLGTTGDFEVGEHRLEEDELLLLYTDGALERPGVGPARAVVDLAEAARAAVLEESSDPGGRPDRVCHRILHRLTEATGYRDDITLLAAERRAPPLPLQVRLPVAPGTLAAARTELAMWLFDFDADTADEADLHHAVCELVTNAMEHGYRDGPVGTVRIDAVLTGDGRVVVTVADSGRWRPPSADPAMRGFGLAIARAMTDSLRIRHDALGTEVTVSRRLRLPTVVVLDAPEPAEAADAARLPVDQASEAHAEADGDGARVRLTGRLDAATALSCEHQLRVALGAGTVPAVIDLSAVTLLASAGVQTLHRIAADARAHSTDLRLFAPARSTAHHVLTLVRLPHETSDPARDEPDDPRASADGG</sequence>
<dbReference type="PANTHER" id="PTHR43156:SF2">
    <property type="entry name" value="STAGE II SPORULATION PROTEIN E"/>
    <property type="match status" value="1"/>
</dbReference>
<evidence type="ECO:0000313" key="4">
    <source>
        <dbReference type="EMBL" id="MFC5907804.1"/>
    </source>
</evidence>
<reference evidence="5" key="1">
    <citation type="journal article" date="2019" name="Int. J. Syst. Evol. Microbiol.">
        <title>The Global Catalogue of Microorganisms (GCM) 10K type strain sequencing project: providing services to taxonomists for standard genome sequencing and annotation.</title>
        <authorList>
            <consortium name="The Broad Institute Genomics Platform"/>
            <consortium name="The Broad Institute Genome Sequencing Center for Infectious Disease"/>
            <person name="Wu L."/>
            <person name="Ma J."/>
        </authorList>
    </citation>
    <scope>NUCLEOTIDE SEQUENCE [LARGE SCALE GENOMIC DNA]</scope>
    <source>
        <strain evidence="5">JCM 4816</strain>
    </source>
</reference>
<dbReference type="CDD" id="cd07043">
    <property type="entry name" value="STAS_anti-anti-sigma_factors"/>
    <property type="match status" value="1"/>
</dbReference>
<dbReference type="InterPro" id="IPR036890">
    <property type="entry name" value="HATPase_C_sf"/>
</dbReference>
<dbReference type="InterPro" id="IPR001932">
    <property type="entry name" value="PPM-type_phosphatase-like_dom"/>
</dbReference>
<dbReference type="SUPFAM" id="SSF55785">
    <property type="entry name" value="PYP-like sensor domain (PAS domain)"/>
    <property type="match status" value="1"/>
</dbReference>
<dbReference type="InterPro" id="IPR002645">
    <property type="entry name" value="STAS_dom"/>
</dbReference>
<name>A0ABW1G2C3_9ACTN</name>
<evidence type="ECO:0000313" key="5">
    <source>
        <dbReference type="Proteomes" id="UP001596174"/>
    </source>
</evidence>
<dbReference type="SUPFAM" id="SSF55874">
    <property type="entry name" value="ATPase domain of HSP90 chaperone/DNA topoisomerase II/histidine kinase"/>
    <property type="match status" value="1"/>
</dbReference>
<dbReference type="Pfam" id="PF08448">
    <property type="entry name" value="PAS_4"/>
    <property type="match status" value="1"/>
</dbReference>
<dbReference type="InterPro" id="IPR058548">
    <property type="entry name" value="MlaB-like_STAS"/>
</dbReference>
<dbReference type="SMART" id="SM00331">
    <property type="entry name" value="PP2C_SIG"/>
    <property type="match status" value="1"/>
</dbReference>
<dbReference type="Pfam" id="PF13581">
    <property type="entry name" value="HATPase_c_2"/>
    <property type="match status" value="1"/>
</dbReference>
<dbReference type="EMBL" id="JBHSQJ010000043">
    <property type="protein sequence ID" value="MFC5907804.1"/>
    <property type="molecule type" value="Genomic_DNA"/>
</dbReference>
<protein>
    <submittedName>
        <fullName evidence="4">SpoIIE family protein phosphatase</fullName>
    </submittedName>
</protein>
<dbReference type="CDD" id="cd16936">
    <property type="entry name" value="HATPase_RsbW-like"/>
    <property type="match status" value="1"/>
</dbReference>
<dbReference type="SUPFAM" id="SSF81606">
    <property type="entry name" value="PP2C-like"/>
    <property type="match status" value="1"/>
</dbReference>
<dbReference type="Gene3D" id="3.30.565.10">
    <property type="entry name" value="Histidine kinase-like ATPase, C-terminal domain"/>
    <property type="match status" value="1"/>
</dbReference>
<organism evidence="4 5">
    <name type="scientific">Streptacidiphilus monticola</name>
    <dbReference type="NCBI Taxonomy" id="2161674"/>
    <lineage>
        <taxon>Bacteria</taxon>
        <taxon>Bacillati</taxon>
        <taxon>Actinomycetota</taxon>
        <taxon>Actinomycetes</taxon>
        <taxon>Kitasatosporales</taxon>
        <taxon>Streptomycetaceae</taxon>
        <taxon>Streptacidiphilus</taxon>
    </lineage>
</organism>
<dbReference type="Gene3D" id="3.60.40.10">
    <property type="entry name" value="PPM-type phosphatase domain"/>
    <property type="match status" value="1"/>
</dbReference>
<dbReference type="InterPro" id="IPR003594">
    <property type="entry name" value="HATPase_dom"/>
</dbReference>
<keyword evidence="5" id="KW-1185">Reference proteome</keyword>
<dbReference type="Pfam" id="PF13466">
    <property type="entry name" value="STAS_2"/>
    <property type="match status" value="1"/>
</dbReference>
<evidence type="ECO:0000256" key="1">
    <source>
        <dbReference type="ARBA" id="ARBA00022801"/>
    </source>
</evidence>
<accession>A0ABW1G2C3</accession>
<dbReference type="Gene3D" id="3.30.450.20">
    <property type="entry name" value="PAS domain"/>
    <property type="match status" value="1"/>
</dbReference>
<comment type="caution">
    <text evidence="4">The sequence shown here is derived from an EMBL/GenBank/DDBJ whole genome shotgun (WGS) entry which is preliminary data.</text>
</comment>
<evidence type="ECO:0000259" key="3">
    <source>
        <dbReference type="PROSITE" id="PS50801"/>
    </source>
</evidence>
<dbReference type="PROSITE" id="PS50801">
    <property type="entry name" value="STAS"/>
    <property type="match status" value="1"/>
</dbReference>
<dbReference type="RefSeq" id="WP_380582600.1">
    <property type="nucleotide sequence ID" value="NZ_JBHSQJ010000043.1"/>
</dbReference>
<keyword evidence="1" id="KW-0378">Hydrolase</keyword>
<proteinExistence type="predicted"/>
<gene>
    <name evidence="4" type="ORF">ACFP3V_11305</name>
</gene>
<dbReference type="InterPro" id="IPR013656">
    <property type="entry name" value="PAS_4"/>
</dbReference>
<dbReference type="Gene3D" id="3.30.750.24">
    <property type="entry name" value="STAS domain"/>
    <property type="match status" value="1"/>
</dbReference>
<evidence type="ECO:0000256" key="2">
    <source>
        <dbReference type="SAM" id="MobiDB-lite"/>
    </source>
</evidence>
<dbReference type="InterPro" id="IPR036513">
    <property type="entry name" value="STAS_dom_sf"/>
</dbReference>
<dbReference type="SMART" id="SM00387">
    <property type="entry name" value="HATPase_c"/>
    <property type="match status" value="1"/>
</dbReference>
<feature type="region of interest" description="Disordered" evidence="2">
    <location>
        <begin position="649"/>
        <end position="671"/>
    </location>
</feature>
<dbReference type="Pfam" id="PF07228">
    <property type="entry name" value="SpoIIE"/>
    <property type="match status" value="1"/>
</dbReference>
<feature type="domain" description="STAS" evidence="3">
    <location>
        <begin position="569"/>
        <end position="632"/>
    </location>
</feature>
<dbReference type="Proteomes" id="UP001596174">
    <property type="component" value="Unassembled WGS sequence"/>
</dbReference>
<dbReference type="InterPro" id="IPR052016">
    <property type="entry name" value="Bact_Sigma-Reg"/>
</dbReference>
<dbReference type="InterPro" id="IPR036457">
    <property type="entry name" value="PPM-type-like_dom_sf"/>
</dbReference>
<dbReference type="PANTHER" id="PTHR43156">
    <property type="entry name" value="STAGE II SPORULATION PROTEIN E-RELATED"/>
    <property type="match status" value="1"/>
</dbReference>
<dbReference type="SUPFAM" id="SSF52091">
    <property type="entry name" value="SpoIIaa-like"/>
    <property type="match status" value="1"/>
</dbReference>
<dbReference type="InterPro" id="IPR035965">
    <property type="entry name" value="PAS-like_dom_sf"/>
</dbReference>